<feature type="region of interest" description="Disordered" evidence="3">
    <location>
        <begin position="404"/>
        <end position="696"/>
    </location>
</feature>
<gene>
    <name evidence="5" type="ORF">D9611_001785</name>
</gene>
<comment type="caution">
    <text evidence="5">The sequence shown here is derived from an EMBL/GenBank/DDBJ whole genome shotgun (WGS) entry which is preliminary data.</text>
</comment>
<protein>
    <recommendedName>
        <fullName evidence="2">RecQ-mediated genome instability protein 1</fullName>
    </recommendedName>
</protein>
<feature type="compositionally biased region" description="Acidic residues" evidence="3">
    <location>
        <begin position="267"/>
        <end position="278"/>
    </location>
</feature>
<dbReference type="AlphaFoldDB" id="A0A8H5FMJ2"/>
<dbReference type="GO" id="GO:0031422">
    <property type="term" value="C:RecQ family helicase-topoisomerase III complex"/>
    <property type="evidence" value="ECO:0007669"/>
    <property type="project" value="TreeGrafter"/>
</dbReference>
<comment type="similarity">
    <text evidence="1">Belongs to the RMI1 family.</text>
</comment>
<feature type="compositionally biased region" description="Acidic residues" evidence="3">
    <location>
        <begin position="525"/>
        <end position="534"/>
    </location>
</feature>
<evidence type="ECO:0000259" key="4">
    <source>
        <dbReference type="Pfam" id="PF08585"/>
    </source>
</evidence>
<evidence type="ECO:0000313" key="6">
    <source>
        <dbReference type="Proteomes" id="UP000541558"/>
    </source>
</evidence>
<dbReference type="GO" id="GO:0000712">
    <property type="term" value="P:resolution of meiotic recombination intermediates"/>
    <property type="evidence" value="ECO:0007669"/>
    <property type="project" value="TreeGrafter"/>
</dbReference>
<dbReference type="GO" id="GO:0000724">
    <property type="term" value="P:double-strand break repair via homologous recombination"/>
    <property type="evidence" value="ECO:0007669"/>
    <property type="project" value="TreeGrafter"/>
</dbReference>
<feature type="compositionally biased region" description="Low complexity" evidence="3">
    <location>
        <begin position="496"/>
        <end position="509"/>
    </location>
</feature>
<dbReference type="InterPro" id="IPR013894">
    <property type="entry name" value="RMI1_OB"/>
</dbReference>
<sequence>MAHVEPGASRLKVEHEPLLLPLLEPQDNPEAVMDPVSVPAEVVQWVNRNFPKPRVDHDWLQGCYEWAITLDGVRPNSQELFDTIRTQLLKSSLSESLDPTDGLPQDIGHFNTKVTLSGVPTLVEIISLSEVGSSAFQLDQVRKGREERIRAGGFDENGEGDEEADLEVEGEGPLPKYPRSMLSFVLSDGTTQFQAMEYKPLPQLSLVQTPLGFKLQLKAVRFICGVANLEPDNVILLGGDSELNQHKDYHLRQNLRERMGLPNEPMPEFEDGEGENDENGGAGAPGPPPPLPQAPMNIRSPLREISPPPAAPQGHPEDVDMEPRRRRVPSTSSTLLPDVSRSRVSSTTSAYFPPTNPSAPTTSNLAMALSPTLRAGAPTLNRYSSPVVSEPDFDWDTLNEIEANAIAPKRPSGTAGGLSTASTSRTLQPTSAAGPSTQKFPSSSSRTAYNDENEPEDLTLVDVTRNPSAFPRILSSAPELGDTKLHLAPGFEETFSGPPQRHSQSRPSPFGSTSQAKGKSRTIDSDDMFDDDALGFDFGSDDLRQIEAAEQQAISKLQEGRANTPIAPARTAATRSSSATLASSSGSASQRQRSARVPKPSQAPLSNADVIDIESSDDSMKEEDDGMQVDKENMPVERRRVRPRTVADSNTAGGGPPPSSQRVRPRTLAGSQRMGSQGVRRPIARGDVVEISSDSD</sequence>
<feature type="compositionally biased region" description="Acidic residues" evidence="3">
    <location>
        <begin position="611"/>
        <end position="627"/>
    </location>
</feature>
<feature type="domain" description="RecQ mediated genome instability protein 1 OB-fold" evidence="4">
    <location>
        <begin position="103"/>
        <end position="242"/>
    </location>
</feature>
<keyword evidence="6" id="KW-1185">Reference proteome</keyword>
<dbReference type="PANTHER" id="PTHR14790:SF15">
    <property type="entry name" value="RECQ-MEDIATED GENOME INSTABILITY PROTEIN 1"/>
    <property type="match status" value="1"/>
</dbReference>
<dbReference type="GO" id="GO:0016604">
    <property type="term" value="C:nuclear body"/>
    <property type="evidence" value="ECO:0007669"/>
    <property type="project" value="TreeGrafter"/>
</dbReference>
<dbReference type="OrthoDB" id="341511at2759"/>
<dbReference type="InterPro" id="IPR042470">
    <property type="entry name" value="RMI1_N_C_sf"/>
</dbReference>
<reference evidence="5 6" key="1">
    <citation type="journal article" date="2020" name="ISME J.">
        <title>Uncovering the hidden diversity of litter-decomposition mechanisms in mushroom-forming fungi.</title>
        <authorList>
            <person name="Floudas D."/>
            <person name="Bentzer J."/>
            <person name="Ahren D."/>
            <person name="Johansson T."/>
            <person name="Persson P."/>
            <person name="Tunlid A."/>
        </authorList>
    </citation>
    <scope>NUCLEOTIDE SEQUENCE [LARGE SCALE GENOMIC DNA]</scope>
    <source>
        <strain evidence="5 6">CBS 175.51</strain>
    </source>
</reference>
<evidence type="ECO:0000256" key="2">
    <source>
        <dbReference type="ARBA" id="ARBA00018987"/>
    </source>
</evidence>
<dbReference type="Gene3D" id="2.40.50.770">
    <property type="entry name" value="RecQ-mediated genome instability protein Rmi1, C-terminal domain"/>
    <property type="match status" value="1"/>
</dbReference>
<evidence type="ECO:0000256" key="3">
    <source>
        <dbReference type="SAM" id="MobiDB-lite"/>
    </source>
</evidence>
<dbReference type="EMBL" id="JAACJK010000001">
    <property type="protein sequence ID" value="KAF5342042.1"/>
    <property type="molecule type" value="Genomic_DNA"/>
</dbReference>
<evidence type="ECO:0000313" key="5">
    <source>
        <dbReference type="EMBL" id="KAF5342042.1"/>
    </source>
</evidence>
<dbReference type="PANTHER" id="PTHR14790">
    <property type="entry name" value="RECQ-MEDIATED GENOME INSTABILITY PROTEIN 1 RMI1"/>
    <property type="match status" value="1"/>
</dbReference>
<organism evidence="5 6">
    <name type="scientific">Ephemerocybe angulata</name>
    <dbReference type="NCBI Taxonomy" id="980116"/>
    <lineage>
        <taxon>Eukaryota</taxon>
        <taxon>Fungi</taxon>
        <taxon>Dikarya</taxon>
        <taxon>Basidiomycota</taxon>
        <taxon>Agaricomycotina</taxon>
        <taxon>Agaricomycetes</taxon>
        <taxon>Agaricomycetidae</taxon>
        <taxon>Agaricales</taxon>
        <taxon>Agaricineae</taxon>
        <taxon>Psathyrellaceae</taxon>
        <taxon>Ephemerocybe</taxon>
    </lineage>
</organism>
<proteinExistence type="inferred from homology"/>
<feature type="compositionally biased region" description="Low complexity" evidence="3">
    <location>
        <begin position="561"/>
        <end position="592"/>
    </location>
</feature>
<name>A0A8H5FMJ2_9AGAR</name>
<evidence type="ECO:0000256" key="1">
    <source>
        <dbReference type="ARBA" id="ARBA00006395"/>
    </source>
</evidence>
<feature type="compositionally biased region" description="Polar residues" evidence="3">
    <location>
        <begin position="417"/>
        <end position="450"/>
    </location>
</feature>
<dbReference type="Pfam" id="PF08585">
    <property type="entry name" value="RMI1_N_C"/>
    <property type="match status" value="1"/>
</dbReference>
<dbReference type="Proteomes" id="UP000541558">
    <property type="component" value="Unassembled WGS sequence"/>
</dbReference>
<feature type="compositionally biased region" description="Basic and acidic residues" evidence="3">
    <location>
        <begin position="628"/>
        <end position="638"/>
    </location>
</feature>
<feature type="region of interest" description="Disordered" evidence="3">
    <location>
        <begin position="256"/>
        <end position="364"/>
    </location>
</feature>
<accession>A0A8H5FMJ2</accession>